<accession>A0ABV6Z2C1</accession>
<gene>
    <name evidence="2" type="ORF">ACFL27_20585</name>
</gene>
<feature type="chain" id="PRO_5045219646" description="Pilus assembly protein PilP" evidence="1">
    <location>
        <begin position="32"/>
        <end position="180"/>
    </location>
</feature>
<sequence length="180" mass="20056">MFHQIMKRKWLTAGSCLVFLCASFFIFSAVAQDDSTVNPLSAEEEKNLKMETLEDFMPGVEGGGQRFLYEPEGRRDPFKSLLGGKSVEGIRPAGIEGMNISELVLIGILDWGDKGKIALFKGTDNKTYQRKVGEAVFDGEIFAIEKGTVTFKQKVYDVFGNEKPSKMIPVKLHPKKEEGL</sequence>
<keyword evidence="1" id="KW-0732">Signal</keyword>
<evidence type="ECO:0000313" key="2">
    <source>
        <dbReference type="EMBL" id="MFC1852602.1"/>
    </source>
</evidence>
<evidence type="ECO:0008006" key="4">
    <source>
        <dbReference type="Google" id="ProtNLM"/>
    </source>
</evidence>
<proteinExistence type="predicted"/>
<evidence type="ECO:0000256" key="1">
    <source>
        <dbReference type="SAM" id="SignalP"/>
    </source>
</evidence>
<reference evidence="2 3" key="1">
    <citation type="submission" date="2024-09" db="EMBL/GenBank/DDBJ databases">
        <title>Laminarin stimulates single cell rates of sulfate reduction while oxygen inhibits transcriptomic activity in coastal marine sediment.</title>
        <authorList>
            <person name="Lindsay M."/>
            <person name="Orcutt B."/>
            <person name="Emerson D."/>
            <person name="Stepanauskas R."/>
            <person name="D'Angelo T."/>
        </authorList>
    </citation>
    <scope>NUCLEOTIDE SEQUENCE [LARGE SCALE GENOMIC DNA]</scope>
    <source>
        <strain evidence="2">SAG AM-311-K15</strain>
    </source>
</reference>
<name>A0ABV6Z2C1_UNCC1</name>
<comment type="caution">
    <text evidence="2">The sequence shown here is derived from an EMBL/GenBank/DDBJ whole genome shotgun (WGS) entry which is preliminary data.</text>
</comment>
<evidence type="ECO:0000313" key="3">
    <source>
        <dbReference type="Proteomes" id="UP001594351"/>
    </source>
</evidence>
<dbReference type="Proteomes" id="UP001594351">
    <property type="component" value="Unassembled WGS sequence"/>
</dbReference>
<organism evidence="2 3">
    <name type="scientific">candidate division CSSED10-310 bacterium</name>
    <dbReference type="NCBI Taxonomy" id="2855610"/>
    <lineage>
        <taxon>Bacteria</taxon>
        <taxon>Bacteria division CSSED10-310</taxon>
    </lineage>
</organism>
<keyword evidence="3" id="KW-1185">Reference proteome</keyword>
<protein>
    <recommendedName>
        <fullName evidence="4">Pilus assembly protein PilP</fullName>
    </recommendedName>
</protein>
<dbReference type="EMBL" id="JBHPBY010000337">
    <property type="protein sequence ID" value="MFC1852602.1"/>
    <property type="molecule type" value="Genomic_DNA"/>
</dbReference>
<feature type="signal peptide" evidence="1">
    <location>
        <begin position="1"/>
        <end position="31"/>
    </location>
</feature>